<feature type="compositionally biased region" description="Polar residues" evidence="1">
    <location>
        <begin position="190"/>
        <end position="200"/>
    </location>
</feature>
<feature type="compositionally biased region" description="Basic and acidic residues" evidence="1">
    <location>
        <begin position="211"/>
        <end position="221"/>
    </location>
</feature>
<sequence length="221" mass="23468">MTWRGPHREIQPVRGFEDTPEGVRGPGACCAPRSARGGSGESAPRYYRAAAAAAAVRRQQSHHGLPDGSGTGPPFTGRRSRPYAVHPFRGLQEAQRYFDVHGPGPLGAEEGEGPRHRRTDLLDRRHPVAEGDDPAQRLLLAAHLVQHAGRLMPTSAALRHRSQDVSVSASPTARPRGLISSRAKVRVSSTMSRCSALSGTGSVGRPSMGASRHDDGVSTAG</sequence>
<keyword evidence="3" id="KW-1185">Reference proteome</keyword>
<evidence type="ECO:0000313" key="2">
    <source>
        <dbReference type="EMBL" id="GAA2966122.1"/>
    </source>
</evidence>
<evidence type="ECO:0000313" key="3">
    <source>
        <dbReference type="Proteomes" id="UP001500403"/>
    </source>
</evidence>
<protein>
    <submittedName>
        <fullName evidence="2">Uncharacterized protein</fullName>
    </submittedName>
</protein>
<proteinExistence type="predicted"/>
<comment type="caution">
    <text evidence="2">The sequence shown here is derived from an EMBL/GenBank/DDBJ whole genome shotgun (WGS) entry which is preliminary data.</text>
</comment>
<gene>
    <name evidence="2" type="ORF">GCM10010446_59740</name>
</gene>
<reference evidence="3" key="1">
    <citation type="journal article" date="2019" name="Int. J. Syst. Evol. Microbiol.">
        <title>The Global Catalogue of Microorganisms (GCM) 10K type strain sequencing project: providing services to taxonomists for standard genome sequencing and annotation.</title>
        <authorList>
            <consortium name="The Broad Institute Genomics Platform"/>
            <consortium name="The Broad Institute Genome Sequencing Center for Infectious Disease"/>
            <person name="Wu L."/>
            <person name="Ma J."/>
        </authorList>
    </citation>
    <scope>NUCLEOTIDE SEQUENCE [LARGE SCALE GENOMIC DNA]</scope>
    <source>
        <strain evidence="3">JCM 9088</strain>
    </source>
</reference>
<feature type="region of interest" description="Disordered" evidence="1">
    <location>
        <begin position="1"/>
        <end position="42"/>
    </location>
</feature>
<accession>A0ABP6K3B0</accession>
<dbReference type="EMBL" id="BAAAUD010000057">
    <property type="protein sequence ID" value="GAA2966122.1"/>
    <property type="molecule type" value="Genomic_DNA"/>
</dbReference>
<feature type="region of interest" description="Disordered" evidence="1">
    <location>
        <begin position="57"/>
        <end position="82"/>
    </location>
</feature>
<name>A0ABP6K3B0_9ACTN</name>
<feature type="region of interest" description="Disordered" evidence="1">
    <location>
        <begin position="190"/>
        <end position="221"/>
    </location>
</feature>
<evidence type="ECO:0000256" key="1">
    <source>
        <dbReference type="SAM" id="MobiDB-lite"/>
    </source>
</evidence>
<feature type="compositionally biased region" description="Basic and acidic residues" evidence="1">
    <location>
        <begin position="1"/>
        <end position="17"/>
    </location>
</feature>
<dbReference type="Proteomes" id="UP001500403">
    <property type="component" value="Unassembled WGS sequence"/>
</dbReference>
<organism evidence="2 3">
    <name type="scientific">Streptomyces enissocaesilis</name>
    <dbReference type="NCBI Taxonomy" id="332589"/>
    <lineage>
        <taxon>Bacteria</taxon>
        <taxon>Bacillati</taxon>
        <taxon>Actinomycetota</taxon>
        <taxon>Actinomycetes</taxon>
        <taxon>Kitasatosporales</taxon>
        <taxon>Streptomycetaceae</taxon>
        <taxon>Streptomyces</taxon>
        <taxon>Streptomyces rochei group</taxon>
    </lineage>
</organism>